<proteinExistence type="predicted"/>
<dbReference type="OrthoDB" id="9153477at2"/>
<feature type="chain" id="PRO_5013003988" evidence="1">
    <location>
        <begin position="22"/>
        <end position="110"/>
    </location>
</feature>
<evidence type="ECO:0000313" key="2">
    <source>
        <dbReference type="EMBL" id="ARP95249.1"/>
    </source>
</evidence>
<dbReference type="Proteomes" id="UP000194161">
    <property type="component" value="Chromosome"/>
</dbReference>
<evidence type="ECO:0000256" key="1">
    <source>
        <dbReference type="SAM" id="SignalP"/>
    </source>
</evidence>
<sequence length="110" mass="11995">MMNIKQLVLAIGLAGFSLASAADEAPFEVSLVSIQNVPVIQLESVADSVTLTGYKVNRGNCGNAFINQVYNPPSKFQYGEATKIFAHNCKVREVVLDTDQGSFTYTFSRQ</sequence>
<keyword evidence="3" id="KW-1185">Reference proteome</keyword>
<dbReference type="RefSeq" id="WP_086079014.1">
    <property type="nucleotide sequence ID" value="NZ_CP021111.1"/>
</dbReference>
<organism evidence="2 3">
    <name type="scientific">Bordetella genomosp. 13</name>
    <dbReference type="NCBI Taxonomy" id="463040"/>
    <lineage>
        <taxon>Bacteria</taxon>
        <taxon>Pseudomonadati</taxon>
        <taxon>Pseudomonadota</taxon>
        <taxon>Betaproteobacteria</taxon>
        <taxon>Burkholderiales</taxon>
        <taxon>Alcaligenaceae</taxon>
        <taxon>Bordetella</taxon>
    </lineage>
</organism>
<dbReference type="STRING" id="463040.CAL15_13155"/>
<reference evidence="2 3" key="1">
    <citation type="submission" date="2017-05" db="EMBL/GenBank/DDBJ databases">
        <title>Complete and WGS of Bordetella genogroups.</title>
        <authorList>
            <person name="Spilker T."/>
            <person name="LiPuma J."/>
        </authorList>
    </citation>
    <scope>NUCLEOTIDE SEQUENCE [LARGE SCALE GENOMIC DNA]</scope>
    <source>
        <strain evidence="2 3">AU7206</strain>
    </source>
</reference>
<dbReference type="EMBL" id="CP021111">
    <property type="protein sequence ID" value="ARP95249.1"/>
    <property type="molecule type" value="Genomic_DNA"/>
</dbReference>
<dbReference type="KEGG" id="bgm:CAL15_13155"/>
<accession>A0A1W6ZD42</accession>
<protein>
    <submittedName>
        <fullName evidence="2">Uncharacterized protein</fullName>
    </submittedName>
</protein>
<evidence type="ECO:0000313" key="3">
    <source>
        <dbReference type="Proteomes" id="UP000194161"/>
    </source>
</evidence>
<feature type="signal peptide" evidence="1">
    <location>
        <begin position="1"/>
        <end position="21"/>
    </location>
</feature>
<name>A0A1W6ZD42_9BORD</name>
<keyword evidence="1" id="KW-0732">Signal</keyword>
<gene>
    <name evidence="2" type="ORF">CAL15_13155</name>
</gene>
<dbReference type="AlphaFoldDB" id="A0A1W6ZD42"/>